<dbReference type="Gene3D" id="3.30.60.90">
    <property type="match status" value="1"/>
</dbReference>
<proteinExistence type="predicted"/>
<evidence type="ECO:0000313" key="6">
    <source>
        <dbReference type="Proteomes" id="UP000095280"/>
    </source>
</evidence>
<feature type="domain" description="ZZ-type" evidence="5">
    <location>
        <begin position="51"/>
        <end position="76"/>
    </location>
</feature>
<reference evidence="7" key="1">
    <citation type="submission" date="2016-11" db="UniProtKB">
        <authorList>
            <consortium name="WormBaseParasite"/>
        </authorList>
    </citation>
    <scope>IDENTIFICATION</scope>
</reference>
<evidence type="ECO:0000256" key="4">
    <source>
        <dbReference type="SAM" id="MobiDB-lite"/>
    </source>
</evidence>
<keyword evidence="6" id="KW-1185">Reference proteome</keyword>
<dbReference type="WBParaSite" id="maker-unitig_34916-snap-gene-0.2-mRNA-1">
    <property type="protein sequence ID" value="maker-unitig_34916-snap-gene-0.2-mRNA-1"/>
    <property type="gene ID" value="maker-unitig_34916-snap-gene-0.2"/>
</dbReference>
<dbReference type="AlphaFoldDB" id="A0A1I8FHD5"/>
<dbReference type="InterPro" id="IPR043145">
    <property type="entry name" value="Znf_ZZ_sf"/>
</dbReference>
<feature type="region of interest" description="Disordered" evidence="4">
    <location>
        <begin position="415"/>
        <end position="441"/>
    </location>
</feature>
<keyword evidence="3" id="KW-0862">Zinc</keyword>
<dbReference type="Proteomes" id="UP000095280">
    <property type="component" value="Unplaced"/>
</dbReference>
<dbReference type="GO" id="GO:0008270">
    <property type="term" value="F:zinc ion binding"/>
    <property type="evidence" value="ECO:0007669"/>
    <property type="project" value="UniProtKB-KW"/>
</dbReference>
<accession>A0A1I8FHD5</accession>
<dbReference type="SUPFAM" id="SSF57850">
    <property type="entry name" value="RING/U-box"/>
    <property type="match status" value="1"/>
</dbReference>
<evidence type="ECO:0000256" key="2">
    <source>
        <dbReference type="ARBA" id="ARBA00022771"/>
    </source>
</evidence>
<sequence>QRQQRPHPTIAIPVLASAGAAVPGLAARHAPPGLLGAVPAPRPLRLMQSHPMRGLRYKCLKCFNLSLCQQCFFTGREYVQASGQRRDGLRSLSRALRCRLRLKRAAAGGGSAAGSGGAAAAAEWPGVDGGADGAVGSGAGNGWPTMGHLPCPTRRRRHRRHRRHCCLPPPLETSQLTHDTKTAGERTGNFFSEKLVEGFIILTVAEAPHRYRMAFVIEDEHALIASYAGTLRLRQGSPFGAAAAEQQVDGSNQVLLEQQLLMQQQQLAQLQVPWTRADRIRTQPQFESAECGFYSTRHKSASTSSAMPIGASPLPMALPPPQTPQPGALLPNGGNAAAGLLPPLPAAAAAWGIHSRSASRGFPQRQQRRQLRRLSTAVVSSASAYSSRGIGGSARAVAGSSDVDYSLHYSGSLSRSNGGIRRAGSGSTGRTRARRSVGQVDPSAPWFAMAGQCGSTRWPAGG</sequence>
<dbReference type="Pfam" id="PF00569">
    <property type="entry name" value="ZZ"/>
    <property type="match status" value="1"/>
</dbReference>
<evidence type="ECO:0000259" key="5">
    <source>
        <dbReference type="Pfam" id="PF00569"/>
    </source>
</evidence>
<dbReference type="InterPro" id="IPR000433">
    <property type="entry name" value="Znf_ZZ"/>
</dbReference>
<protein>
    <submittedName>
        <fullName evidence="7">ZZ-type domain-containing protein</fullName>
    </submittedName>
</protein>
<feature type="compositionally biased region" description="Low complexity" evidence="4">
    <location>
        <begin position="418"/>
        <end position="430"/>
    </location>
</feature>
<evidence type="ECO:0000256" key="1">
    <source>
        <dbReference type="ARBA" id="ARBA00022723"/>
    </source>
</evidence>
<organism evidence="6 7">
    <name type="scientific">Macrostomum lignano</name>
    <dbReference type="NCBI Taxonomy" id="282301"/>
    <lineage>
        <taxon>Eukaryota</taxon>
        <taxon>Metazoa</taxon>
        <taxon>Spiralia</taxon>
        <taxon>Lophotrochozoa</taxon>
        <taxon>Platyhelminthes</taxon>
        <taxon>Rhabditophora</taxon>
        <taxon>Macrostomorpha</taxon>
        <taxon>Macrostomida</taxon>
        <taxon>Macrostomidae</taxon>
        <taxon>Macrostomum</taxon>
    </lineage>
</organism>
<evidence type="ECO:0000313" key="7">
    <source>
        <dbReference type="WBParaSite" id="maker-unitig_34916-snap-gene-0.2-mRNA-1"/>
    </source>
</evidence>
<keyword evidence="2" id="KW-0863">Zinc-finger</keyword>
<name>A0A1I8FHD5_9PLAT</name>
<keyword evidence="1" id="KW-0479">Metal-binding</keyword>
<evidence type="ECO:0000256" key="3">
    <source>
        <dbReference type="ARBA" id="ARBA00022833"/>
    </source>
</evidence>